<name>A0A3B0TVJ1_9ZZZZ</name>
<dbReference type="EMBL" id="UOEL01000143">
    <property type="protein sequence ID" value="VAW17417.1"/>
    <property type="molecule type" value="Genomic_DNA"/>
</dbReference>
<dbReference type="AlphaFoldDB" id="A0A3B0TVJ1"/>
<gene>
    <name evidence="1" type="ORF">MNBD_BACTEROID03-2850</name>
</gene>
<protein>
    <submittedName>
        <fullName evidence="1">Uncharacterized protein</fullName>
    </submittedName>
</protein>
<proteinExistence type="predicted"/>
<reference evidence="1" key="1">
    <citation type="submission" date="2018-06" db="EMBL/GenBank/DDBJ databases">
        <authorList>
            <person name="Zhirakovskaya E."/>
        </authorList>
    </citation>
    <scope>NUCLEOTIDE SEQUENCE</scope>
</reference>
<evidence type="ECO:0000313" key="1">
    <source>
        <dbReference type="EMBL" id="VAW17417.1"/>
    </source>
</evidence>
<organism evidence="1">
    <name type="scientific">hydrothermal vent metagenome</name>
    <dbReference type="NCBI Taxonomy" id="652676"/>
    <lineage>
        <taxon>unclassified sequences</taxon>
        <taxon>metagenomes</taxon>
        <taxon>ecological metagenomes</taxon>
    </lineage>
</organism>
<sequence length="51" mass="5525">MKTNKKKIMLGLLACVTLLAVSCEPNTTAEEDSLYNTESVDGNKIKIPKNG</sequence>
<dbReference type="PROSITE" id="PS51257">
    <property type="entry name" value="PROKAR_LIPOPROTEIN"/>
    <property type="match status" value="1"/>
</dbReference>
<accession>A0A3B0TVJ1</accession>